<accession>A0A914H7B1</accession>
<name>A0A914H7B1_GLORO</name>
<keyword evidence="1" id="KW-1185">Reference proteome</keyword>
<protein>
    <submittedName>
        <fullName evidence="2">Uncharacterized protein</fullName>
    </submittedName>
</protein>
<proteinExistence type="predicted"/>
<evidence type="ECO:0000313" key="2">
    <source>
        <dbReference type="WBParaSite" id="Gr19_v10_g14675.t1"/>
    </source>
</evidence>
<reference evidence="2" key="1">
    <citation type="submission" date="2022-11" db="UniProtKB">
        <authorList>
            <consortium name="WormBaseParasite"/>
        </authorList>
    </citation>
    <scope>IDENTIFICATION</scope>
</reference>
<sequence>MAFVDKNDLHCAIMCRSVVMSAAKNPPIPKIKLSLSLCVCVGAVTFPDVPLRRKTANDLEQFSSSSSTPICDNNKLRPRGSFLTL</sequence>
<dbReference type="Proteomes" id="UP000887572">
    <property type="component" value="Unplaced"/>
</dbReference>
<dbReference type="WBParaSite" id="Gr19_v10_g14675.t1">
    <property type="protein sequence ID" value="Gr19_v10_g14675.t1"/>
    <property type="gene ID" value="Gr19_v10_g14675"/>
</dbReference>
<dbReference type="AlphaFoldDB" id="A0A914H7B1"/>
<organism evidence="1 2">
    <name type="scientific">Globodera rostochiensis</name>
    <name type="common">Golden nematode worm</name>
    <name type="synonym">Heterodera rostochiensis</name>
    <dbReference type="NCBI Taxonomy" id="31243"/>
    <lineage>
        <taxon>Eukaryota</taxon>
        <taxon>Metazoa</taxon>
        <taxon>Ecdysozoa</taxon>
        <taxon>Nematoda</taxon>
        <taxon>Chromadorea</taxon>
        <taxon>Rhabditida</taxon>
        <taxon>Tylenchina</taxon>
        <taxon>Tylenchomorpha</taxon>
        <taxon>Tylenchoidea</taxon>
        <taxon>Heteroderidae</taxon>
        <taxon>Heteroderinae</taxon>
        <taxon>Globodera</taxon>
    </lineage>
</organism>
<evidence type="ECO:0000313" key="1">
    <source>
        <dbReference type="Proteomes" id="UP000887572"/>
    </source>
</evidence>